<evidence type="ECO:0000313" key="5">
    <source>
        <dbReference type="Proteomes" id="UP000030856"/>
    </source>
</evidence>
<evidence type="ECO:0000313" key="4">
    <source>
        <dbReference type="EMBL" id="OOY34954.1"/>
    </source>
</evidence>
<keyword evidence="1" id="KW-0472">Membrane</keyword>
<dbReference type="STRING" id="2340.JV46_25310"/>
<dbReference type="InterPro" id="IPR025746">
    <property type="entry name" value="PilX_N_dom"/>
</dbReference>
<comment type="caution">
    <text evidence="3">The sequence shown here is derived from an EMBL/GenBank/DDBJ whole genome shotgun (WGS) entry which is preliminary data.</text>
</comment>
<reference evidence="3 5" key="1">
    <citation type="journal article" date="2014" name="BMC Genomics">
        <title>The genome of the intracellular bacterium of the coastal bivalve, Solemya velum: a blueprint for thriving in and out of symbiosis.</title>
        <authorList>
            <person name="Dmytrenko O."/>
            <person name="Russell S.L."/>
            <person name="Loo W.T."/>
            <person name="Fontanez K.M."/>
            <person name="Liao L."/>
            <person name="Roeselers G."/>
            <person name="Sharma R."/>
            <person name="Stewart F.J."/>
            <person name="Newton I.L."/>
            <person name="Woyke T."/>
            <person name="Wu D."/>
            <person name="Lang J.M."/>
            <person name="Eisen J.A."/>
            <person name="Cavanaugh C.M."/>
        </authorList>
    </citation>
    <scope>NUCLEOTIDE SEQUENCE [LARGE SCALE GENOMIC DNA]</scope>
    <source>
        <strain evidence="3 5">WH</strain>
    </source>
</reference>
<gene>
    <name evidence="3" type="primary">pilX</name>
    <name evidence="4" type="ORF">BOV88_07530</name>
    <name evidence="3" type="ORF">JV46_25310</name>
</gene>
<dbReference type="EMBL" id="JRAA01000003">
    <property type="protein sequence ID" value="KHF24472.1"/>
    <property type="molecule type" value="Genomic_DNA"/>
</dbReference>
<proteinExistence type="predicted"/>
<dbReference type="GeneID" id="86991747"/>
<dbReference type="EMBL" id="MPNX01000009">
    <property type="protein sequence ID" value="OOY34954.1"/>
    <property type="molecule type" value="Genomic_DNA"/>
</dbReference>
<keyword evidence="1" id="KW-0812">Transmembrane</keyword>
<keyword evidence="5" id="KW-1185">Reference proteome</keyword>
<dbReference type="Proteomes" id="UP000190962">
    <property type="component" value="Unassembled WGS sequence"/>
</dbReference>
<evidence type="ECO:0000256" key="1">
    <source>
        <dbReference type="SAM" id="Phobius"/>
    </source>
</evidence>
<feature type="transmembrane region" description="Helical" evidence="1">
    <location>
        <begin position="16"/>
        <end position="35"/>
    </location>
</feature>
<name>A0A0B0H745_SOVGS</name>
<keyword evidence="1" id="KW-1133">Transmembrane helix</keyword>
<evidence type="ECO:0000313" key="6">
    <source>
        <dbReference type="Proteomes" id="UP000190962"/>
    </source>
</evidence>
<reference evidence="4 6" key="2">
    <citation type="submission" date="2016-11" db="EMBL/GenBank/DDBJ databases">
        <title>Mixed transmission modes and dynamic genome evolution in an obligate animal-bacterial symbiosis.</title>
        <authorList>
            <person name="Russell S.L."/>
            <person name="Corbett-Detig R.B."/>
            <person name="Cavanaugh C.M."/>
        </authorList>
    </citation>
    <scope>NUCLEOTIDE SEQUENCE [LARGE SCALE GENOMIC DNA]</scope>
    <source>
        <strain evidence="4">MA-KB16</strain>
    </source>
</reference>
<evidence type="ECO:0000259" key="2">
    <source>
        <dbReference type="Pfam" id="PF14341"/>
    </source>
</evidence>
<sequence>MKQEQKFRSIRRQDGVAVLVIALIMLLLMTMLAFVSSNSVRQDISISNNDYRIRQAFQAAEAGLAYAEAHYVANISDYDIDGDGTIDFPTEYPGTSATPVIQSYYNTTDNPGFQYDSIRFATGSDDILYIESRGWSDDRTTERTVSNFITLAPLVNTSPGAPLTVRGAVDVMSGNLTVENAFGNLTIRSGSSVDTGSSFETRTCSDCGSRYPDTYGTPSEGGPSNPAPGMWLDDTGAGNEADVTIYEYEGGTADPTIIQNDPYLDIDADEFFKAYMGGTMEEVKGIMTVYTSADDLDGVTGEAIWLDTEGSEYKLQGTVGTRDDPVILVVEGDLQPNANFEFFGMLLVIGDVDFSGGGELYGSMVVSSEVWRPGTGGPTIYYDPLTASGGGAGGGSGGSIGGTWRDWGN</sequence>
<feature type="domain" description="Type 4 fimbrial biogenesis protein PilX N-terminal" evidence="2">
    <location>
        <begin position="15"/>
        <end position="65"/>
    </location>
</feature>
<accession>A0A0B0H745</accession>
<dbReference type="eggNOG" id="COG4726">
    <property type="taxonomic scope" value="Bacteria"/>
</dbReference>
<organism evidence="3 5">
    <name type="scientific">Solemya velum gill symbiont</name>
    <dbReference type="NCBI Taxonomy" id="2340"/>
    <lineage>
        <taxon>Bacteria</taxon>
        <taxon>Pseudomonadati</taxon>
        <taxon>Pseudomonadota</taxon>
        <taxon>Gammaproteobacteria</taxon>
        <taxon>sulfur-oxidizing symbionts</taxon>
    </lineage>
</organism>
<protein>
    <submittedName>
        <fullName evidence="3">Type IV pilus assembly protein PilX</fullName>
    </submittedName>
</protein>
<evidence type="ECO:0000313" key="3">
    <source>
        <dbReference type="EMBL" id="KHF24472.1"/>
    </source>
</evidence>
<dbReference type="Pfam" id="PF14341">
    <property type="entry name" value="PilX_N"/>
    <property type="match status" value="1"/>
</dbReference>
<dbReference type="RefSeq" id="WP_043118649.1">
    <property type="nucleotide sequence ID" value="NZ_JRAA01000003.1"/>
</dbReference>
<dbReference type="OrthoDB" id="5786365at2"/>
<dbReference type="Proteomes" id="UP000030856">
    <property type="component" value="Unassembled WGS sequence"/>
</dbReference>
<dbReference type="AlphaFoldDB" id="A0A0B0H745"/>